<dbReference type="CDD" id="cd07067">
    <property type="entry name" value="HP_PGM_like"/>
    <property type="match status" value="1"/>
</dbReference>
<dbReference type="Gene3D" id="3.40.50.1240">
    <property type="entry name" value="Phosphoglycerate mutase-like"/>
    <property type="match status" value="1"/>
</dbReference>
<dbReference type="RefSeq" id="WP_059068762.1">
    <property type="nucleotide sequence ID" value="NZ_LNAL01000005.1"/>
</dbReference>
<evidence type="ECO:0008006" key="3">
    <source>
        <dbReference type="Google" id="ProtNLM"/>
    </source>
</evidence>
<evidence type="ECO:0000313" key="1">
    <source>
        <dbReference type="EMBL" id="KUG09182.1"/>
    </source>
</evidence>
<dbReference type="OrthoDB" id="3296006at2"/>
<sequence>MLARLFSYVLLLTGLMGLVNCSSKGEEPAPAPAPPVITTVYLLRHAERDDASHPTDPTLSAAGQARAEELSKLLAPTAPAALFTTDFRRTRGTLAPLAATANLVPQVYDAGQPTVLAALVRAQYAGKMVVIVGHSNTVLPQIEAFGAPRPLAEIRDTEYNHLFKLTITSGATPTVVASKYGQ</sequence>
<name>A0A9X0HNC0_SOLP1</name>
<protein>
    <recommendedName>
        <fullName evidence="3">Phosphoglycerate mutase</fullName>
    </recommendedName>
</protein>
<organism evidence="1 2">
    <name type="scientific">Solirubrum puertoriconensis</name>
    <dbReference type="NCBI Taxonomy" id="1751427"/>
    <lineage>
        <taxon>Bacteria</taxon>
        <taxon>Pseudomonadati</taxon>
        <taxon>Bacteroidota</taxon>
        <taxon>Cytophagia</taxon>
        <taxon>Cytophagales</taxon>
    </lineage>
</organism>
<dbReference type="Pfam" id="PF00300">
    <property type="entry name" value="His_Phos_1"/>
    <property type="match status" value="1"/>
</dbReference>
<accession>A0A9X0HNC0</accession>
<dbReference type="SUPFAM" id="SSF53254">
    <property type="entry name" value="Phosphoglycerate mutase-like"/>
    <property type="match status" value="1"/>
</dbReference>
<proteinExistence type="predicted"/>
<dbReference type="InterPro" id="IPR013078">
    <property type="entry name" value="His_Pase_superF_clade-1"/>
</dbReference>
<dbReference type="InterPro" id="IPR029033">
    <property type="entry name" value="His_PPase_superfam"/>
</dbReference>
<dbReference type="EMBL" id="LNAL01000005">
    <property type="protein sequence ID" value="KUG09182.1"/>
    <property type="molecule type" value="Genomic_DNA"/>
</dbReference>
<reference evidence="1 2" key="1">
    <citation type="submission" date="2015-11" db="EMBL/GenBank/DDBJ databases">
        <title>Solirubrum puertoriconensis gen. nov. an environmental bacteria isolated in Puerto Rico.</title>
        <authorList>
            <person name="Cuebas-Irizarry M.F."/>
            <person name="Montalvo-Rodriguez R."/>
        </authorList>
    </citation>
    <scope>NUCLEOTIDE SEQUENCE [LARGE SCALE GENOMIC DNA]</scope>
    <source>
        <strain evidence="1 2">MC1A</strain>
    </source>
</reference>
<evidence type="ECO:0000313" key="2">
    <source>
        <dbReference type="Proteomes" id="UP000054223"/>
    </source>
</evidence>
<gene>
    <name evidence="1" type="ORF">ASU33_20435</name>
</gene>
<keyword evidence="2" id="KW-1185">Reference proteome</keyword>
<dbReference type="AlphaFoldDB" id="A0A9X0HNC0"/>
<comment type="caution">
    <text evidence="1">The sequence shown here is derived from an EMBL/GenBank/DDBJ whole genome shotgun (WGS) entry which is preliminary data.</text>
</comment>
<dbReference type="Proteomes" id="UP000054223">
    <property type="component" value="Unassembled WGS sequence"/>
</dbReference>